<evidence type="ECO:0000256" key="1">
    <source>
        <dbReference type="SAM" id="MobiDB-lite"/>
    </source>
</evidence>
<feature type="region of interest" description="Disordered" evidence="1">
    <location>
        <begin position="1"/>
        <end position="27"/>
    </location>
</feature>
<feature type="compositionally biased region" description="Basic and acidic residues" evidence="1">
    <location>
        <begin position="43"/>
        <end position="54"/>
    </location>
</feature>
<name>A0AAD7HUJ5_9AGAR</name>
<feature type="region of interest" description="Disordered" evidence="1">
    <location>
        <begin position="40"/>
        <end position="106"/>
    </location>
</feature>
<dbReference type="EMBL" id="JARKIB010000171">
    <property type="protein sequence ID" value="KAJ7728660.1"/>
    <property type="molecule type" value="Genomic_DNA"/>
</dbReference>
<accession>A0AAD7HUJ5</accession>
<gene>
    <name evidence="2" type="ORF">B0H16DRAFT_1734602</name>
</gene>
<comment type="caution">
    <text evidence="2">The sequence shown here is derived from an EMBL/GenBank/DDBJ whole genome shotgun (WGS) entry which is preliminary data.</text>
</comment>
<feature type="compositionally biased region" description="Low complexity" evidence="1">
    <location>
        <begin position="80"/>
        <end position="101"/>
    </location>
</feature>
<dbReference type="AlphaFoldDB" id="A0AAD7HUJ5"/>
<reference evidence="2" key="1">
    <citation type="submission" date="2023-03" db="EMBL/GenBank/DDBJ databases">
        <title>Massive genome expansion in bonnet fungi (Mycena s.s.) driven by repeated elements and novel gene families across ecological guilds.</title>
        <authorList>
            <consortium name="Lawrence Berkeley National Laboratory"/>
            <person name="Harder C.B."/>
            <person name="Miyauchi S."/>
            <person name="Viragh M."/>
            <person name="Kuo A."/>
            <person name="Thoen E."/>
            <person name="Andreopoulos B."/>
            <person name="Lu D."/>
            <person name="Skrede I."/>
            <person name="Drula E."/>
            <person name="Henrissat B."/>
            <person name="Morin E."/>
            <person name="Kohler A."/>
            <person name="Barry K."/>
            <person name="LaButti K."/>
            <person name="Morin E."/>
            <person name="Salamov A."/>
            <person name="Lipzen A."/>
            <person name="Mereny Z."/>
            <person name="Hegedus B."/>
            <person name="Baldrian P."/>
            <person name="Stursova M."/>
            <person name="Weitz H."/>
            <person name="Taylor A."/>
            <person name="Grigoriev I.V."/>
            <person name="Nagy L.G."/>
            <person name="Martin F."/>
            <person name="Kauserud H."/>
        </authorList>
    </citation>
    <scope>NUCLEOTIDE SEQUENCE</scope>
    <source>
        <strain evidence="2">CBHHK182m</strain>
    </source>
</reference>
<evidence type="ECO:0000313" key="3">
    <source>
        <dbReference type="Proteomes" id="UP001215598"/>
    </source>
</evidence>
<sequence length="236" mass="25390">MAMRTLPQHEGHEPGSVGTPVPCNTAVPHPATLRYALARRARSTQERRHADSSIRTKRHHHASNPRPPRPSVSTCRRSRLPPASASAPPAADISSSSSRCAVGRAAPSRLALKTAASTPRPPTRTFPRPMPAVVRVHGVRVRPSTGTAGLVFAVTVALIVARDSPHRTARVLSAHEHTDAPPADVRIPYSRNRTVAECTRAQGTASQLHIHPNRTTARHPSARPHRIDEGAQGFEG</sequence>
<proteinExistence type="predicted"/>
<protein>
    <submittedName>
        <fullName evidence="2">Uncharacterized protein</fullName>
    </submittedName>
</protein>
<feature type="region of interest" description="Disordered" evidence="1">
    <location>
        <begin position="211"/>
        <end position="236"/>
    </location>
</feature>
<dbReference type="Proteomes" id="UP001215598">
    <property type="component" value="Unassembled WGS sequence"/>
</dbReference>
<keyword evidence="3" id="KW-1185">Reference proteome</keyword>
<evidence type="ECO:0000313" key="2">
    <source>
        <dbReference type="EMBL" id="KAJ7728660.1"/>
    </source>
</evidence>
<organism evidence="2 3">
    <name type="scientific">Mycena metata</name>
    <dbReference type="NCBI Taxonomy" id="1033252"/>
    <lineage>
        <taxon>Eukaryota</taxon>
        <taxon>Fungi</taxon>
        <taxon>Dikarya</taxon>
        <taxon>Basidiomycota</taxon>
        <taxon>Agaricomycotina</taxon>
        <taxon>Agaricomycetes</taxon>
        <taxon>Agaricomycetidae</taxon>
        <taxon>Agaricales</taxon>
        <taxon>Marasmiineae</taxon>
        <taxon>Mycenaceae</taxon>
        <taxon>Mycena</taxon>
    </lineage>
</organism>